<evidence type="ECO:0000256" key="7">
    <source>
        <dbReference type="PIRNR" id="PIRNR000862"/>
    </source>
</evidence>
<dbReference type="SUPFAM" id="SSF53474">
    <property type="entry name" value="alpha/beta-Hydrolases"/>
    <property type="match status" value="1"/>
</dbReference>
<dbReference type="Proteomes" id="UP001162131">
    <property type="component" value="Unassembled WGS sequence"/>
</dbReference>
<dbReference type="EMBL" id="CAJZBQ010000011">
    <property type="protein sequence ID" value="CAG9313493.1"/>
    <property type="molecule type" value="Genomic_DNA"/>
</dbReference>
<proteinExistence type="inferred from homology"/>
<name>A0AAU9IJX4_9CILI</name>
<dbReference type="PIRSF" id="PIRSF000862">
    <property type="entry name" value="Steryl_ester_lip"/>
    <property type="match status" value="1"/>
</dbReference>
<keyword evidence="4 7" id="KW-0442">Lipid degradation</keyword>
<dbReference type="GO" id="GO:0016042">
    <property type="term" value="P:lipid catabolic process"/>
    <property type="evidence" value="ECO:0007669"/>
    <property type="project" value="UniProtKB-KW"/>
</dbReference>
<keyword evidence="12" id="KW-1185">Reference proteome</keyword>
<dbReference type="GO" id="GO:0016788">
    <property type="term" value="F:hydrolase activity, acting on ester bonds"/>
    <property type="evidence" value="ECO:0007669"/>
    <property type="project" value="InterPro"/>
</dbReference>
<dbReference type="Pfam" id="PF04083">
    <property type="entry name" value="Abhydro_lipase"/>
    <property type="match status" value="1"/>
</dbReference>
<protein>
    <recommendedName>
        <fullName evidence="7">Lipase</fullName>
    </recommendedName>
</protein>
<keyword evidence="2 9" id="KW-0732">Signal</keyword>
<keyword evidence="6" id="KW-0325">Glycoprotein</keyword>
<evidence type="ECO:0000256" key="1">
    <source>
        <dbReference type="ARBA" id="ARBA00010701"/>
    </source>
</evidence>
<accession>A0AAU9IJX4</accession>
<evidence type="ECO:0000313" key="11">
    <source>
        <dbReference type="EMBL" id="CAG9313493.1"/>
    </source>
</evidence>
<dbReference type="Gene3D" id="3.40.50.1820">
    <property type="entry name" value="alpha/beta hydrolase"/>
    <property type="match status" value="1"/>
</dbReference>
<sequence>MKVICILLGILCAVSAEDYPDAKRNFTEVCTAHGWRVETHNVTTADNYILTLFRIPGAANQPLNPNKKVVFLQHGLLDCADTWIMDLPDSPGFQFAQAGYDVWFGNSRGNYHSLGHVTLNAWKDLAYWNFTWQDMADYDLPAVIPYVLQTTGQKKLTYIGHSQGTLQMFAHLSSNQTFINNINIFIALAPVGTVRHIKIDFFFLIKKFPLFDMMNDLGIGCFLPYDNAPGLNYDFCELFSVVCDWVDYALADMITGNDNDKMLPTIFAHEAGGTSVRNMQHWQQMTNYDTYRVQKYDYGDHDNEKIYGQKKPPVYNFAKIPGPIALFFGKDDRLADPTDGAWLRGVIPAKSIVYQEETYNFGHMTFVWGKNMTWFSNVIALANNYSSNAQEENSSPVLLSS</sequence>
<evidence type="ECO:0000256" key="6">
    <source>
        <dbReference type="ARBA" id="ARBA00023180"/>
    </source>
</evidence>
<evidence type="ECO:0000256" key="4">
    <source>
        <dbReference type="ARBA" id="ARBA00022963"/>
    </source>
</evidence>
<gene>
    <name evidence="11" type="ORF">BSTOLATCC_MIC9309</name>
</gene>
<dbReference type="InterPro" id="IPR029058">
    <property type="entry name" value="AB_hydrolase_fold"/>
</dbReference>
<evidence type="ECO:0000256" key="9">
    <source>
        <dbReference type="SAM" id="SignalP"/>
    </source>
</evidence>
<feature type="active site" description="Nucleophile" evidence="8">
    <location>
        <position position="162"/>
    </location>
</feature>
<evidence type="ECO:0000313" key="12">
    <source>
        <dbReference type="Proteomes" id="UP001162131"/>
    </source>
</evidence>
<organism evidence="11 12">
    <name type="scientific">Blepharisma stoltei</name>
    <dbReference type="NCBI Taxonomy" id="1481888"/>
    <lineage>
        <taxon>Eukaryota</taxon>
        <taxon>Sar</taxon>
        <taxon>Alveolata</taxon>
        <taxon>Ciliophora</taxon>
        <taxon>Postciliodesmatophora</taxon>
        <taxon>Heterotrichea</taxon>
        <taxon>Heterotrichida</taxon>
        <taxon>Blepharismidae</taxon>
        <taxon>Blepharisma</taxon>
    </lineage>
</organism>
<evidence type="ECO:0000256" key="2">
    <source>
        <dbReference type="ARBA" id="ARBA00022729"/>
    </source>
</evidence>
<dbReference type="InterPro" id="IPR006693">
    <property type="entry name" value="AB_hydrolase_lipase"/>
</dbReference>
<comment type="caution">
    <text evidence="11">The sequence shown here is derived from an EMBL/GenBank/DDBJ whole genome shotgun (WGS) entry which is preliminary data.</text>
</comment>
<dbReference type="InterPro" id="IPR025483">
    <property type="entry name" value="Lipase_euk"/>
</dbReference>
<evidence type="ECO:0000256" key="5">
    <source>
        <dbReference type="ARBA" id="ARBA00023098"/>
    </source>
</evidence>
<evidence type="ECO:0000256" key="3">
    <source>
        <dbReference type="ARBA" id="ARBA00022801"/>
    </source>
</evidence>
<dbReference type="FunFam" id="3.40.50.1820:FF:000057">
    <property type="entry name" value="Lipase"/>
    <property type="match status" value="1"/>
</dbReference>
<feature type="signal peptide" evidence="9">
    <location>
        <begin position="1"/>
        <end position="16"/>
    </location>
</feature>
<evidence type="ECO:0000256" key="8">
    <source>
        <dbReference type="PIRSR" id="PIRSR000862-1"/>
    </source>
</evidence>
<keyword evidence="5" id="KW-0443">Lipid metabolism</keyword>
<feature type="active site" description="Charge relay system" evidence="8">
    <location>
        <position position="332"/>
    </location>
</feature>
<feature type="domain" description="Partial AB-hydrolase lipase" evidence="10">
    <location>
        <begin position="27"/>
        <end position="86"/>
    </location>
</feature>
<dbReference type="PANTHER" id="PTHR11005">
    <property type="entry name" value="LYSOSOMAL ACID LIPASE-RELATED"/>
    <property type="match status" value="1"/>
</dbReference>
<reference evidence="11" key="1">
    <citation type="submission" date="2021-09" db="EMBL/GenBank/DDBJ databases">
        <authorList>
            <consortium name="AG Swart"/>
            <person name="Singh M."/>
            <person name="Singh A."/>
            <person name="Seah K."/>
            <person name="Emmerich C."/>
        </authorList>
    </citation>
    <scope>NUCLEOTIDE SEQUENCE</scope>
    <source>
        <strain evidence="11">ATCC30299</strain>
    </source>
</reference>
<feature type="active site" description="Charge relay system" evidence="8">
    <location>
        <position position="363"/>
    </location>
</feature>
<dbReference type="AlphaFoldDB" id="A0AAU9IJX4"/>
<comment type="similarity">
    <text evidence="1 7">Belongs to the AB hydrolase superfamily. Lipase family.</text>
</comment>
<evidence type="ECO:0000259" key="10">
    <source>
        <dbReference type="Pfam" id="PF04083"/>
    </source>
</evidence>
<feature type="chain" id="PRO_5043526946" description="Lipase" evidence="9">
    <location>
        <begin position="17"/>
        <end position="401"/>
    </location>
</feature>
<keyword evidence="3 7" id="KW-0378">Hydrolase</keyword>